<name>A0A558GZ05_9GAMM</name>
<evidence type="ECO:0000313" key="2">
    <source>
        <dbReference type="Proteomes" id="UP000319941"/>
    </source>
</evidence>
<comment type="caution">
    <text evidence="1">The sequence shown here is derived from an EMBL/GenBank/DDBJ whole genome shotgun (WGS) entry which is preliminary data.</text>
</comment>
<dbReference type="Pfam" id="PF14223">
    <property type="entry name" value="Retrotran_gag_2"/>
    <property type="match status" value="1"/>
</dbReference>
<dbReference type="PANTHER" id="PTHR37610:SF77">
    <property type="entry name" value="INTEGRASE CATALYTIC DOMAIN-CONTAINING PROTEIN"/>
    <property type="match status" value="1"/>
</dbReference>
<keyword evidence="2" id="KW-1185">Reference proteome</keyword>
<accession>A0A558GZ05</accession>
<sequence>MWGLIDGSVTIPTSTDADKMADWEMKNGRIITWILDSVDRSIAVGLTPHRTAKAMWEHLQTIYQQSNAARLYRLEQDLVNLTQGDDNIQSFYSKIVTIWTEIAMMDPTFPNDYKIFQTMRESAQVRQFLMKLRPEFEHCRAALLNRSPTPSLN</sequence>
<protein>
    <recommendedName>
        <fullName evidence="3">Retrotransposon gag domain-containing protein</fullName>
    </recommendedName>
</protein>
<reference evidence="1 2" key="1">
    <citation type="submission" date="2019-07" db="EMBL/GenBank/DDBJ databases">
        <title>Diversity of Bacteria from Kongsfjorden, Arctic.</title>
        <authorList>
            <person name="Yu Y."/>
        </authorList>
    </citation>
    <scope>NUCLEOTIDE SEQUENCE [LARGE SCALE GENOMIC DNA]</scope>
    <source>
        <strain evidence="1 2">SM1923</strain>
    </source>
</reference>
<dbReference type="RefSeq" id="WP_186436412.1">
    <property type="nucleotide sequence ID" value="NZ_VNFH01000113.1"/>
</dbReference>
<evidence type="ECO:0008006" key="3">
    <source>
        <dbReference type="Google" id="ProtNLM"/>
    </source>
</evidence>
<organism evidence="1 2">
    <name type="scientific">Cobetia crustatorum</name>
    <dbReference type="NCBI Taxonomy" id="553385"/>
    <lineage>
        <taxon>Bacteria</taxon>
        <taxon>Pseudomonadati</taxon>
        <taxon>Pseudomonadota</taxon>
        <taxon>Gammaproteobacteria</taxon>
        <taxon>Oceanospirillales</taxon>
        <taxon>Halomonadaceae</taxon>
        <taxon>Cobetia</taxon>
    </lineage>
</organism>
<dbReference type="AlphaFoldDB" id="A0A558GZ05"/>
<proteinExistence type="predicted"/>
<evidence type="ECO:0000313" key="1">
    <source>
        <dbReference type="EMBL" id="TVU62062.1"/>
    </source>
</evidence>
<dbReference type="EMBL" id="VNFH01000113">
    <property type="protein sequence ID" value="TVU62062.1"/>
    <property type="molecule type" value="Genomic_DNA"/>
</dbReference>
<dbReference type="Proteomes" id="UP000319941">
    <property type="component" value="Unassembled WGS sequence"/>
</dbReference>
<dbReference type="PANTHER" id="PTHR37610">
    <property type="entry name" value="CCHC-TYPE DOMAIN-CONTAINING PROTEIN"/>
    <property type="match status" value="1"/>
</dbReference>
<gene>
    <name evidence="1" type="ORF">FQP86_17855</name>
</gene>